<organism evidence="2 3">
    <name type="scientific">Schizothecium vesticola</name>
    <dbReference type="NCBI Taxonomy" id="314040"/>
    <lineage>
        <taxon>Eukaryota</taxon>
        <taxon>Fungi</taxon>
        <taxon>Dikarya</taxon>
        <taxon>Ascomycota</taxon>
        <taxon>Pezizomycotina</taxon>
        <taxon>Sordariomycetes</taxon>
        <taxon>Sordariomycetidae</taxon>
        <taxon>Sordariales</taxon>
        <taxon>Schizotheciaceae</taxon>
        <taxon>Schizothecium</taxon>
    </lineage>
</organism>
<reference evidence="2" key="1">
    <citation type="submission" date="2023-06" db="EMBL/GenBank/DDBJ databases">
        <title>Genome-scale phylogeny and comparative genomics of the fungal order Sordariales.</title>
        <authorList>
            <consortium name="Lawrence Berkeley National Laboratory"/>
            <person name="Hensen N."/>
            <person name="Bonometti L."/>
            <person name="Westerberg I."/>
            <person name="Brannstrom I.O."/>
            <person name="Guillou S."/>
            <person name="Cros-Aarteil S."/>
            <person name="Calhoun S."/>
            <person name="Haridas S."/>
            <person name="Kuo A."/>
            <person name="Mondo S."/>
            <person name="Pangilinan J."/>
            <person name="Riley R."/>
            <person name="LaButti K."/>
            <person name="Andreopoulos B."/>
            <person name="Lipzen A."/>
            <person name="Chen C."/>
            <person name="Yanf M."/>
            <person name="Daum C."/>
            <person name="Ng V."/>
            <person name="Clum A."/>
            <person name="Steindorff A."/>
            <person name="Ohm R."/>
            <person name="Martin F."/>
            <person name="Silar P."/>
            <person name="Natvig D."/>
            <person name="Lalanne C."/>
            <person name="Gautier V."/>
            <person name="Ament-velasquez S.L."/>
            <person name="Kruys A."/>
            <person name="Hutchinson M.I."/>
            <person name="Powell A.J."/>
            <person name="Barry K."/>
            <person name="Miller A.N."/>
            <person name="Grigoriev I.V."/>
            <person name="Debuchy R."/>
            <person name="Gladieux P."/>
            <person name="Thoren M.H."/>
            <person name="Johannesson H."/>
        </authorList>
    </citation>
    <scope>NUCLEOTIDE SEQUENCE</scope>
    <source>
        <strain evidence="2">SMH3187-1</strain>
    </source>
</reference>
<gene>
    <name evidence="2" type="ORF">B0T18DRAFT_332840</name>
</gene>
<dbReference type="PANTHER" id="PTHR40260:SF2">
    <property type="entry name" value="BLR8190 PROTEIN"/>
    <property type="match status" value="1"/>
</dbReference>
<comment type="caution">
    <text evidence="2">The sequence shown here is derived from an EMBL/GenBank/DDBJ whole genome shotgun (WGS) entry which is preliminary data.</text>
</comment>
<keyword evidence="3" id="KW-1185">Reference proteome</keyword>
<dbReference type="Gene3D" id="3.30.70.100">
    <property type="match status" value="1"/>
</dbReference>
<accession>A0AA40EL92</accession>
<evidence type="ECO:0000313" key="3">
    <source>
        <dbReference type="Proteomes" id="UP001172155"/>
    </source>
</evidence>
<dbReference type="PANTHER" id="PTHR40260">
    <property type="entry name" value="BLR8190 PROTEIN"/>
    <property type="match status" value="1"/>
</dbReference>
<name>A0AA40EL92_9PEZI</name>
<protein>
    <submittedName>
        <fullName evidence="2">Ethyl tert-butyl ether degradation EthD</fullName>
    </submittedName>
</protein>
<dbReference type="GO" id="GO:0016491">
    <property type="term" value="F:oxidoreductase activity"/>
    <property type="evidence" value="ECO:0007669"/>
    <property type="project" value="InterPro"/>
</dbReference>
<evidence type="ECO:0000256" key="1">
    <source>
        <dbReference type="ARBA" id="ARBA00005986"/>
    </source>
</evidence>
<comment type="similarity">
    <text evidence="1">Belongs to the tpcK family.</text>
</comment>
<dbReference type="EMBL" id="JAUKUD010000006">
    <property type="protein sequence ID" value="KAK0741398.1"/>
    <property type="molecule type" value="Genomic_DNA"/>
</dbReference>
<dbReference type="InterPro" id="IPR011008">
    <property type="entry name" value="Dimeric_a/b-barrel"/>
</dbReference>
<evidence type="ECO:0000313" key="2">
    <source>
        <dbReference type="EMBL" id="KAK0741398.1"/>
    </source>
</evidence>
<dbReference type="AlphaFoldDB" id="A0AA40EL92"/>
<dbReference type="InterPro" id="IPR009799">
    <property type="entry name" value="EthD_dom"/>
</dbReference>
<sequence length="112" mass="12770">MPLTDTLSFFYPYDLRAHYDLDYLIEKHMPLVKERWAPCGMKAWSVTKFTPNPEGIPPVYAFTTTLSWDRHESIGTALEGKDVNAIMDDVTKFSNKEPLIIVGECIGRDGED</sequence>
<dbReference type="Proteomes" id="UP001172155">
    <property type="component" value="Unassembled WGS sequence"/>
</dbReference>
<dbReference type="SUPFAM" id="SSF54909">
    <property type="entry name" value="Dimeric alpha+beta barrel"/>
    <property type="match status" value="1"/>
</dbReference>
<dbReference type="NCBIfam" id="TIGR02118">
    <property type="entry name" value="EthD family reductase"/>
    <property type="match status" value="1"/>
</dbReference>
<proteinExistence type="inferred from homology"/>